<dbReference type="AlphaFoldDB" id="K8P6K1"/>
<dbReference type="SUPFAM" id="SSF51735">
    <property type="entry name" value="NAD(P)-binding Rossmann-fold domains"/>
    <property type="match status" value="1"/>
</dbReference>
<dbReference type="InterPro" id="IPR036220">
    <property type="entry name" value="UDP-Glc/GDP-Man_DH_C_sf"/>
</dbReference>
<reference evidence="6 7" key="1">
    <citation type="submission" date="2012-04" db="EMBL/GenBank/DDBJ databases">
        <title>The Genome Sequence of Afipia broomeae ATCC 49717.</title>
        <authorList>
            <consortium name="The Broad Institute Genome Sequencing Platform"/>
            <person name="Earl A."/>
            <person name="Ward D."/>
            <person name="Feldgarden M."/>
            <person name="Gevers D."/>
            <person name="Huys G."/>
            <person name="Walker B."/>
            <person name="Young S.K."/>
            <person name="Zeng Q."/>
            <person name="Gargeya S."/>
            <person name="Fitzgerald M."/>
            <person name="Haas B."/>
            <person name="Abouelleil A."/>
            <person name="Alvarado L."/>
            <person name="Arachchi H.M."/>
            <person name="Berlin A."/>
            <person name="Chapman S.B."/>
            <person name="Goldberg J."/>
            <person name="Griggs A."/>
            <person name="Gujja S."/>
            <person name="Hansen M."/>
            <person name="Howarth C."/>
            <person name="Imamovic A."/>
            <person name="Larimer J."/>
            <person name="McCowen C."/>
            <person name="Montmayeur A."/>
            <person name="Murphy C."/>
            <person name="Neiman D."/>
            <person name="Pearson M."/>
            <person name="Priest M."/>
            <person name="Roberts A."/>
            <person name="Saif S."/>
            <person name="Shea T."/>
            <person name="Sisk P."/>
            <person name="Sykes S."/>
            <person name="Wortman J."/>
            <person name="Nusbaum C."/>
            <person name="Birren B."/>
        </authorList>
    </citation>
    <scope>NUCLEOTIDE SEQUENCE [LARGE SCALE GENOMIC DNA]</scope>
    <source>
        <strain evidence="6 7">ATCC 49717</strain>
    </source>
</reference>
<evidence type="ECO:0000313" key="7">
    <source>
        <dbReference type="Proteomes" id="UP000001096"/>
    </source>
</evidence>
<dbReference type="Proteomes" id="UP000001096">
    <property type="component" value="Unassembled WGS sequence"/>
</dbReference>
<dbReference type="InterPro" id="IPR036291">
    <property type="entry name" value="NAD(P)-bd_dom_sf"/>
</dbReference>
<comment type="similarity">
    <text evidence="1 4">Belongs to the UDP-glucose/GDP-mannose dehydrogenase family.</text>
</comment>
<dbReference type="PIRSF" id="PIRSF500136">
    <property type="entry name" value="UDP_ManNAc_DH"/>
    <property type="match status" value="1"/>
</dbReference>
<keyword evidence="7" id="KW-1185">Reference proteome</keyword>
<dbReference type="PIRSF" id="PIRSF000124">
    <property type="entry name" value="UDPglc_GDPman_dh"/>
    <property type="match status" value="1"/>
</dbReference>
<dbReference type="PANTHER" id="PTHR43491:SF2">
    <property type="entry name" value="UDP-N-ACETYL-D-MANNOSAMINE DEHYDROGENASE"/>
    <property type="match status" value="1"/>
</dbReference>
<organism evidence="6 7">
    <name type="scientific">Afipia broomeae ATCC 49717</name>
    <dbReference type="NCBI Taxonomy" id="883078"/>
    <lineage>
        <taxon>Bacteria</taxon>
        <taxon>Pseudomonadati</taxon>
        <taxon>Pseudomonadota</taxon>
        <taxon>Alphaproteobacteria</taxon>
        <taxon>Hyphomicrobiales</taxon>
        <taxon>Nitrobacteraceae</taxon>
        <taxon>Afipia</taxon>
    </lineage>
</organism>
<dbReference type="InterPro" id="IPR014026">
    <property type="entry name" value="UDP-Glc/GDP-Man_DH_dimer"/>
</dbReference>
<dbReference type="Pfam" id="PF03720">
    <property type="entry name" value="UDPG_MGDP_dh_C"/>
    <property type="match status" value="1"/>
</dbReference>
<keyword evidence="2" id="KW-0560">Oxidoreductase</keyword>
<dbReference type="RefSeq" id="WP_006021490.1">
    <property type="nucleotide sequence ID" value="NZ_KB375283.1"/>
</dbReference>
<sequence length="427" mass="46418">MTHGRKIAVIGLGYVGLPVAAAFARAGVPVTGFDIDQRRITELCNFHDRTNEVAAADLRHASLSFTHDVSALASSDFFIVTVPTPIDEARQPDLGAMFAASRTVGTVLKKGDIVVYESTVYPGAVEDECVPLLEKASGLKAGDDFKVGYSPERINPGDKQHRFETIMKVVSAQDAPTLDIVADVYGSVVTAGIHRAPSIKVAEAAKVIENTQRDLNIAFMNELSLIFQALNIDTGDVLAAARTKWNFMPFQPGLVGGHCIGVDPYYLTYRAERAGYHPEVILAGRRINDGMGQRVARECIRGLLRRKSSGGIVTILGLTFKEDVPDTRNSRVVDIIRELESFGLNVQVSDPMADPADAMHEYGVKLIDSDSLQPADAIIVAVAHKTYVDAGWPMIQKLLKGGSGLVLDVKMRLDRDRLPAGIELWRP</sequence>
<dbReference type="InterPro" id="IPR008927">
    <property type="entry name" value="6-PGluconate_DH-like_C_sf"/>
</dbReference>
<dbReference type="SUPFAM" id="SSF52413">
    <property type="entry name" value="UDP-glucose/GDP-mannose dehydrogenase C-terminal domain"/>
    <property type="match status" value="1"/>
</dbReference>
<evidence type="ECO:0000313" key="6">
    <source>
        <dbReference type="EMBL" id="EKS36369.1"/>
    </source>
</evidence>
<dbReference type="Pfam" id="PF00984">
    <property type="entry name" value="UDPG_MGDP_dh"/>
    <property type="match status" value="1"/>
</dbReference>
<proteinExistence type="inferred from homology"/>
<dbReference type="PANTHER" id="PTHR43491">
    <property type="entry name" value="UDP-N-ACETYL-D-MANNOSAMINE DEHYDROGENASE"/>
    <property type="match status" value="1"/>
</dbReference>
<dbReference type="GO" id="GO:0000271">
    <property type="term" value="P:polysaccharide biosynthetic process"/>
    <property type="evidence" value="ECO:0007669"/>
    <property type="project" value="InterPro"/>
</dbReference>
<dbReference type="HOGENOM" id="CLU_023810_3_1_5"/>
<dbReference type="PATRIC" id="fig|883078.3.peg.2881"/>
<accession>K8P6K1</accession>
<dbReference type="GO" id="GO:0051287">
    <property type="term" value="F:NAD binding"/>
    <property type="evidence" value="ECO:0007669"/>
    <property type="project" value="InterPro"/>
</dbReference>
<dbReference type="Gene3D" id="3.40.50.720">
    <property type="entry name" value="NAD(P)-binding Rossmann-like Domain"/>
    <property type="match status" value="2"/>
</dbReference>
<dbReference type="NCBIfam" id="TIGR03026">
    <property type="entry name" value="NDP-sugDHase"/>
    <property type="match status" value="1"/>
</dbReference>
<name>K8P6K1_9BRAD</name>
<keyword evidence="3" id="KW-0520">NAD</keyword>
<dbReference type="InterPro" id="IPR028359">
    <property type="entry name" value="UDP_ManNAc/GlcNAc_DH"/>
</dbReference>
<feature type="domain" description="UDP-glucose/GDP-mannose dehydrogenase C-terminal" evidence="5">
    <location>
        <begin position="314"/>
        <end position="415"/>
    </location>
</feature>
<dbReference type="InterPro" id="IPR001732">
    <property type="entry name" value="UDP-Glc/GDP-Man_DH_N"/>
</dbReference>
<evidence type="ECO:0000256" key="2">
    <source>
        <dbReference type="ARBA" id="ARBA00023002"/>
    </source>
</evidence>
<dbReference type="Pfam" id="PF03721">
    <property type="entry name" value="UDPG_MGDP_dh_N"/>
    <property type="match status" value="1"/>
</dbReference>
<protein>
    <submittedName>
        <fullName evidence="6">Nucleotide sugar dehydrogenase</fullName>
    </submittedName>
</protein>
<evidence type="ECO:0000259" key="5">
    <source>
        <dbReference type="SMART" id="SM00984"/>
    </source>
</evidence>
<dbReference type="InterPro" id="IPR017476">
    <property type="entry name" value="UDP-Glc/GDP-Man"/>
</dbReference>
<dbReference type="InterPro" id="IPR014027">
    <property type="entry name" value="UDP-Glc/GDP-Man_DH_C"/>
</dbReference>
<comment type="caution">
    <text evidence="6">The sequence shown here is derived from an EMBL/GenBank/DDBJ whole genome shotgun (WGS) entry which is preliminary data.</text>
</comment>
<evidence type="ECO:0000256" key="4">
    <source>
        <dbReference type="PIRNR" id="PIRNR000124"/>
    </source>
</evidence>
<dbReference type="GO" id="GO:0016616">
    <property type="term" value="F:oxidoreductase activity, acting on the CH-OH group of donors, NAD or NADP as acceptor"/>
    <property type="evidence" value="ECO:0007669"/>
    <property type="project" value="InterPro"/>
</dbReference>
<dbReference type="eggNOG" id="COG0677">
    <property type="taxonomic scope" value="Bacteria"/>
</dbReference>
<dbReference type="EMBL" id="AGWX01000004">
    <property type="protein sequence ID" value="EKS36369.1"/>
    <property type="molecule type" value="Genomic_DNA"/>
</dbReference>
<dbReference type="GO" id="GO:0016628">
    <property type="term" value="F:oxidoreductase activity, acting on the CH-CH group of donors, NAD or NADP as acceptor"/>
    <property type="evidence" value="ECO:0007669"/>
    <property type="project" value="InterPro"/>
</dbReference>
<evidence type="ECO:0000256" key="1">
    <source>
        <dbReference type="ARBA" id="ARBA00006601"/>
    </source>
</evidence>
<dbReference type="PRINTS" id="PR00411">
    <property type="entry name" value="PNDRDTASEI"/>
</dbReference>
<dbReference type="SUPFAM" id="SSF48179">
    <property type="entry name" value="6-phosphogluconate dehydrogenase C-terminal domain-like"/>
    <property type="match status" value="1"/>
</dbReference>
<evidence type="ECO:0000256" key="3">
    <source>
        <dbReference type="ARBA" id="ARBA00023027"/>
    </source>
</evidence>
<gene>
    <name evidence="6" type="ORF">HMPREF9695_02787</name>
</gene>
<dbReference type="SMART" id="SM00984">
    <property type="entry name" value="UDPG_MGDP_dh_C"/>
    <property type="match status" value="1"/>
</dbReference>